<evidence type="ECO:0000256" key="5">
    <source>
        <dbReference type="ARBA" id="ARBA00022729"/>
    </source>
</evidence>
<dbReference type="EMBL" id="JANKHO010000891">
    <property type="protein sequence ID" value="KAJ3505375.1"/>
    <property type="molecule type" value="Genomic_DNA"/>
</dbReference>
<dbReference type="AlphaFoldDB" id="A0A9W8JWM9"/>
<dbReference type="GO" id="GO:0020037">
    <property type="term" value="F:heme binding"/>
    <property type="evidence" value="ECO:0007669"/>
    <property type="project" value="InterPro"/>
</dbReference>
<dbReference type="PROSITE" id="PS51404">
    <property type="entry name" value="DYP_PEROXIDASE"/>
    <property type="match status" value="1"/>
</dbReference>
<evidence type="ECO:0000313" key="11">
    <source>
        <dbReference type="EMBL" id="KAJ3505375.1"/>
    </source>
</evidence>
<comment type="caution">
    <text evidence="11">The sequence shown here is derived from an EMBL/GenBank/DDBJ whole genome shotgun (WGS) entry which is preliminary data.</text>
</comment>
<dbReference type="NCBIfam" id="TIGR01413">
    <property type="entry name" value="Dyp_perox_fam"/>
    <property type="match status" value="1"/>
</dbReference>
<name>A0A9W8JWM9_9AGAR</name>
<keyword evidence="2" id="KW-0575">Peroxidase</keyword>
<dbReference type="GO" id="GO:0005829">
    <property type="term" value="C:cytosol"/>
    <property type="evidence" value="ECO:0007669"/>
    <property type="project" value="TreeGrafter"/>
</dbReference>
<sequence>MSRPTLSPLSAGNNARLIIPHGWFTTISTITRKPYNQLATLSFEAQGEQKTYFLANKWNQPNTSMRDIDSSNDVVAIIPQDEDLKLDLKFYFSKVSSVREDALENQKYASNKFNPLITEKPLNAPKDFPDYTTFIIMVEDAPESEQVAGGPQFDDLVCTVNCIKGVKGDDSSTPDTVPYNLANIQGDILPALPKALEYFYYFRIKDLPHFRKVFKEFILAKINTADELVNRPPPRVNPSDPKSFEYPFLGVNVGFSHLGMKLFGLDDDLGDDAYVRGQQQDSKFLGDAGTQRGTFWTPDWDGAFKEVTHGIFLIVAYNEKVATTFIQELENKLLVTPNRSCIHKVYVLHGFPRAGAEALNDHFGYRGGMSNPQVAGVTFKDKMRYPGSPLIPGGVIVMGYEGDADKDKRPSWAKDGSFMVTRKLDNLVPEFDEFLLLHGPRIFPNIPPKDAALKLGARLFGRWKNGTPVELSPDNNDPSIAADDNRINNFVFDQSKQQTRCPFASHMRKSNPRNDVSPVESAFKHFIRRHNMPYGTEVTDEERDGRGTIYERGLHVVCYQSSITRGFKFIQEGWYNDPDFPPNKPVQPGLDPIFGQTGKEDQSVYRTMTGANPNYEQELMSFPHKFIDPRGGEYFFAPSISTLTNYIAAK</sequence>
<dbReference type="OrthoDB" id="3207336at2759"/>
<keyword evidence="6" id="KW-0560">Oxidoreductase</keyword>
<comment type="cofactor">
    <cofactor evidence="1">
        <name>heme b</name>
        <dbReference type="ChEBI" id="CHEBI:60344"/>
    </cofactor>
</comment>
<reference evidence="11" key="1">
    <citation type="submission" date="2022-07" db="EMBL/GenBank/DDBJ databases">
        <title>Genome Sequence of Agrocybe chaxingu.</title>
        <authorList>
            <person name="Buettner E."/>
        </authorList>
    </citation>
    <scope>NUCLEOTIDE SEQUENCE</scope>
    <source>
        <strain evidence="11">MP-N11</strain>
    </source>
</reference>
<evidence type="ECO:0000256" key="3">
    <source>
        <dbReference type="ARBA" id="ARBA00022617"/>
    </source>
</evidence>
<evidence type="ECO:0000313" key="12">
    <source>
        <dbReference type="Proteomes" id="UP001148786"/>
    </source>
</evidence>
<evidence type="ECO:0000256" key="7">
    <source>
        <dbReference type="ARBA" id="ARBA00023004"/>
    </source>
</evidence>
<protein>
    <recommendedName>
        <fullName evidence="13">Dyp-type peroxidase</fullName>
    </recommendedName>
</protein>
<keyword evidence="5" id="KW-0732">Signal</keyword>
<feature type="domain" description="Dyp-type peroxidase C-terminal" evidence="9">
    <location>
        <begin position="409"/>
        <end position="574"/>
    </location>
</feature>
<evidence type="ECO:0000259" key="9">
    <source>
        <dbReference type="Pfam" id="PF20628"/>
    </source>
</evidence>
<comment type="similarity">
    <text evidence="8">Belongs to the DyP-type peroxidase family.</text>
</comment>
<dbReference type="PANTHER" id="PTHR30521">
    <property type="entry name" value="DEFERROCHELATASE/PEROXIDASE"/>
    <property type="match status" value="1"/>
</dbReference>
<dbReference type="InterPro" id="IPR011008">
    <property type="entry name" value="Dimeric_a/b-barrel"/>
</dbReference>
<accession>A0A9W8JWM9</accession>
<dbReference type="GO" id="GO:0046872">
    <property type="term" value="F:metal ion binding"/>
    <property type="evidence" value="ECO:0007669"/>
    <property type="project" value="UniProtKB-KW"/>
</dbReference>
<evidence type="ECO:0000256" key="6">
    <source>
        <dbReference type="ARBA" id="ARBA00023002"/>
    </source>
</evidence>
<keyword evidence="3" id="KW-0349">Heme</keyword>
<evidence type="ECO:0000256" key="2">
    <source>
        <dbReference type="ARBA" id="ARBA00022559"/>
    </source>
</evidence>
<dbReference type="PANTHER" id="PTHR30521:SF4">
    <property type="entry name" value="DEFERROCHELATASE"/>
    <property type="match status" value="1"/>
</dbReference>
<evidence type="ECO:0000256" key="1">
    <source>
        <dbReference type="ARBA" id="ARBA00001970"/>
    </source>
</evidence>
<dbReference type="Pfam" id="PF20628">
    <property type="entry name" value="Dyp_perox_C"/>
    <property type="match status" value="1"/>
</dbReference>
<dbReference type="Proteomes" id="UP001148786">
    <property type="component" value="Unassembled WGS sequence"/>
</dbReference>
<organism evidence="11 12">
    <name type="scientific">Agrocybe chaxingu</name>
    <dbReference type="NCBI Taxonomy" id="84603"/>
    <lineage>
        <taxon>Eukaryota</taxon>
        <taxon>Fungi</taxon>
        <taxon>Dikarya</taxon>
        <taxon>Basidiomycota</taxon>
        <taxon>Agaricomycotina</taxon>
        <taxon>Agaricomycetes</taxon>
        <taxon>Agaricomycetidae</taxon>
        <taxon>Agaricales</taxon>
        <taxon>Agaricineae</taxon>
        <taxon>Strophariaceae</taxon>
        <taxon>Agrocybe</taxon>
    </lineage>
</organism>
<keyword evidence="12" id="KW-1185">Reference proteome</keyword>
<evidence type="ECO:0000256" key="8">
    <source>
        <dbReference type="ARBA" id="ARBA00025737"/>
    </source>
</evidence>
<dbReference type="InterPro" id="IPR006314">
    <property type="entry name" value="Dyp_peroxidase"/>
</dbReference>
<dbReference type="SUPFAM" id="SSF54909">
    <property type="entry name" value="Dimeric alpha+beta barrel"/>
    <property type="match status" value="1"/>
</dbReference>
<evidence type="ECO:0000256" key="4">
    <source>
        <dbReference type="ARBA" id="ARBA00022723"/>
    </source>
</evidence>
<dbReference type="InterPro" id="IPR049509">
    <property type="entry name" value="DyP_N"/>
</dbReference>
<dbReference type="InterPro" id="IPR048328">
    <property type="entry name" value="Dyp_perox_C"/>
</dbReference>
<feature type="domain" description="DyP dimeric alpha+beta barrel" evidence="10">
    <location>
        <begin position="183"/>
        <end position="353"/>
    </location>
</feature>
<evidence type="ECO:0000259" key="10">
    <source>
        <dbReference type="Pfam" id="PF21105"/>
    </source>
</evidence>
<dbReference type="Pfam" id="PF21105">
    <property type="entry name" value="DyP_N"/>
    <property type="match status" value="1"/>
</dbReference>
<keyword evidence="7" id="KW-0408">Iron</keyword>
<gene>
    <name evidence="11" type="ORF">NLJ89_g7450</name>
</gene>
<evidence type="ECO:0008006" key="13">
    <source>
        <dbReference type="Google" id="ProtNLM"/>
    </source>
</evidence>
<keyword evidence="4" id="KW-0479">Metal-binding</keyword>
<dbReference type="GO" id="GO:0004601">
    <property type="term" value="F:peroxidase activity"/>
    <property type="evidence" value="ECO:0007669"/>
    <property type="project" value="UniProtKB-KW"/>
</dbReference>
<proteinExistence type="inferred from homology"/>